<dbReference type="SUPFAM" id="SSF52540">
    <property type="entry name" value="P-loop containing nucleoside triphosphate hydrolases"/>
    <property type="match status" value="1"/>
</dbReference>
<gene>
    <name evidence="2" type="ORF">ENS59_01590</name>
</gene>
<dbReference type="SMART" id="SM00382">
    <property type="entry name" value="AAA"/>
    <property type="match status" value="1"/>
</dbReference>
<sequence length="296" mass="32620">MTFKEEFKEFIDKYKISQNKAAEAAGYAGSVISQWLNGTYKGDAEAVESALHTWMERERNRRSRRSVPLVETENLRRILNAIQIAHEERDIAVIAGPAGVGKTTALRKYVAENPNGSILIEVDESMGKIALIREIAEKLGIDRNGSHVELVRRVAATLADRDLIVIIDEADYLNDGALELVRRVVNDKGQSGLVLCGLQRLVFRIKNLKNDHQQLASRVGVLLEVSDLTPGDAEKMITSVWPELNKEAIQAFIKTAAGSARALAKLIDRAHRTAIANDLAEPTPEAIRVAGALILK</sequence>
<dbReference type="InterPro" id="IPR049945">
    <property type="entry name" value="AAA_22"/>
</dbReference>
<dbReference type="InterPro" id="IPR001387">
    <property type="entry name" value="Cro/C1-type_HTH"/>
</dbReference>
<dbReference type="EMBL" id="DSVL01000048">
    <property type="protein sequence ID" value="HFH28196.1"/>
    <property type="molecule type" value="Genomic_DNA"/>
</dbReference>
<evidence type="ECO:0000259" key="1">
    <source>
        <dbReference type="PROSITE" id="PS51936"/>
    </source>
</evidence>
<dbReference type="InterPro" id="IPR003593">
    <property type="entry name" value="AAA+_ATPase"/>
</dbReference>
<reference evidence="2" key="1">
    <citation type="journal article" date="2020" name="mSystems">
        <title>Genome- and Community-Level Interaction Insights into Carbon Utilization and Element Cycling Functions of Hydrothermarchaeota in Hydrothermal Sediment.</title>
        <authorList>
            <person name="Zhou Z."/>
            <person name="Liu Y."/>
            <person name="Xu W."/>
            <person name="Pan J."/>
            <person name="Luo Z.H."/>
            <person name="Li M."/>
        </authorList>
    </citation>
    <scope>NUCLEOTIDE SEQUENCE [LARGE SCALE GENOMIC DNA]</scope>
    <source>
        <strain evidence="2">SpSt-503</strain>
    </source>
</reference>
<dbReference type="InterPro" id="IPR010982">
    <property type="entry name" value="Lambda_DNA-bd_dom_sf"/>
</dbReference>
<dbReference type="PANTHER" id="PTHR35894:SF5">
    <property type="entry name" value="MU-LIKE PROPHAGE FLUMU DNA TRANSPOSITION PROTEIN B"/>
    <property type="match status" value="1"/>
</dbReference>
<dbReference type="GO" id="GO:0003677">
    <property type="term" value="F:DNA binding"/>
    <property type="evidence" value="ECO:0007669"/>
    <property type="project" value="InterPro"/>
</dbReference>
<dbReference type="InterPro" id="IPR044869">
    <property type="entry name" value="HNF-1_POU"/>
</dbReference>
<comment type="caution">
    <text evidence="2">The sequence shown here is derived from an EMBL/GenBank/DDBJ whole genome shotgun (WGS) entry which is preliminary data.</text>
</comment>
<dbReference type="Gene3D" id="3.40.50.300">
    <property type="entry name" value="P-loop containing nucleotide triphosphate hydrolases"/>
    <property type="match status" value="1"/>
</dbReference>
<dbReference type="SUPFAM" id="SSF47413">
    <property type="entry name" value="lambda repressor-like DNA-binding domains"/>
    <property type="match status" value="1"/>
</dbReference>
<evidence type="ECO:0000313" key="2">
    <source>
        <dbReference type="EMBL" id="HFH28196.1"/>
    </source>
</evidence>
<dbReference type="AlphaFoldDB" id="A0A7C3E838"/>
<feature type="domain" description="POU-specific atypical" evidence="1">
    <location>
        <begin position="1"/>
        <end position="71"/>
    </location>
</feature>
<dbReference type="CDD" id="cd00093">
    <property type="entry name" value="HTH_XRE"/>
    <property type="match status" value="1"/>
</dbReference>
<dbReference type="InterPro" id="IPR027417">
    <property type="entry name" value="P-loop_NTPase"/>
</dbReference>
<accession>A0A7C3E838</accession>
<dbReference type="PRINTS" id="PR00364">
    <property type="entry name" value="DISEASERSIST"/>
</dbReference>
<protein>
    <recommendedName>
        <fullName evidence="1">POU-specific atypical domain-containing protein</fullName>
    </recommendedName>
</protein>
<proteinExistence type="predicted"/>
<dbReference type="InterPro" id="IPR052026">
    <property type="entry name" value="ExeA_AAA_ATPase_DNA-bind"/>
</dbReference>
<dbReference type="Pfam" id="PF13401">
    <property type="entry name" value="AAA_22"/>
    <property type="match status" value="1"/>
</dbReference>
<dbReference type="Gene3D" id="1.10.260.40">
    <property type="entry name" value="lambda repressor-like DNA-binding domains"/>
    <property type="match status" value="1"/>
</dbReference>
<dbReference type="PANTHER" id="PTHR35894">
    <property type="entry name" value="GENERAL SECRETION PATHWAY PROTEIN A-RELATED"/>
    <property type="match status" value="1"/>
</dbReference>
<organism evidence="2">
    <name type="scientific">Gracilinema caldarium</name>
    <dbReference type="NCBI Taxonomy" id="215591"/>
    <lineage>
        <taxon>Bacteria</taxon>
        <taxon>Pseudomonadati</taxon>
        <taxon>Spirochaetota</taxon>
        <taxon>Spirochaetia</taxon>
        <taxon>Spirochaetales</taxon>
        <taxon>Breznakiellaceae</taxon>
        <taxon>Gracilinema</taxon>
    </lineage>
</organism>
<name>A0A7C3E838_9SPIR</name>
<dbReference type="GO" id="GO:0016887">
    <property type="term" value="F:ATP hydrolysis activity"/>
    <property type="evidence" value="ECO:0007669"/>
    <property type="project" value="InterPro"/>
</dbReference>
<dbReference type="PROSITE" id="PS51936">
    <property type="entry name" value="POU_4"/>
    <property type="match status" value="1"/>
</dbReference>